<feature type="transmembrane region" description="Helical" evidence="1">
    <location>
        <begin position="13"/>
        <end position="32"/>
    </location>
</feature>
<keyword evidence="1" id="KW-0812">Transmembrane</keyword>
<dbReference type="STRING" id="1450538.A0A2V5HNZ6"/>
<dbReference type="AlphaFoldDB" id="A0A2V5HNZ6"/>
<dbReference type="Pfam" id="PF12697">
    <property type="entry name" value="Abhydrolase_6"/>
    <property type="match status" value="1"/>
</dbReference>
<keyword evidence="1" id="KW-1133">Transmembrane helix</keyword>
<feature type="non-terminal residue" evidence="3">
    <location>
        <position position="390"/>
    </location>
</feature>
<reference evidence="3 4" key="1">
    <citation type="submission" date="2018-02" db="EMBL/GenBank/DDBJ databases">
        <title>The genomes of Aspergillus section Nigri reveals drivers in fungal speciation.</title>
        <authorList>
            <consortium name="DOE Joint Genome Institute"/>
            <person name="Vesth T.C."/>
            <person name="Nybo J."/>
            <person name="Theobald S."/>
            <person name="Brandl J."/>
            <person name="Frisvad J.C."/>
            <person name="Nielsen K.F."/>
            <person name="Lyhne E.K."/>
            <person name="Kogle M.E."/>
            <person name="Kuo A."/>
            <person name="Riley R."/>
            <person name="Clum A."/>
            <person name="Nolan M."/>
            <person name="Lipzen A."/>
            <person name="Salamov A."/>
            <person name="Henrissat B."/>
            <person name="Wiebenga A."/>
            <person name="De vries R.P."/>
            <person name="Grigoriev I.V."/>
            <person name="Mortensen U.H."/>
            <person name="Andersen M.R."/>
            <person name="Baker S.E."/>
        </authorList>
    </citation>
    <scope>NUCLEOTIDE SEQUENCE [LARGE SCALE GENOMIC DNA]</scope>
    <source>
        <strain evidence="3 4">CBS 115571</strain>
    </source>
</reference>
<evidence type="ECO:0000256" key="1">
    <source>
        <dbReference type="SAM" id="Phobius"/>
    </source>
</evidence>
<dbReference type="InterPro" id="IPR029058">
    <property type="entry name" value="AB_hydrolase_fold"/>
</dbReference>
<organism evidence="3 4">
    <name type="scientific">Aspergillus violaceofuscus (strain CBS 115571)</name>
    <dbReference type="NCBI Taxonomy" id="1450538"/>
    <lineage>
        <taxon>Eukaryota</taxon>
        <taxon>Fungi</taxon>
        <taxon>Dikarya</taxon>
        <taxon>Ascomycota</taxon>
        <taxon>Pezizomycotina</taxon>
        <taxon>Eurotiomycetes</taxon>
        <taxon>Eurotiomycetidae</taxon>
        <taxon>Eurotiales</taxon>
        <taxon>Aspergillaceae</taxon>
        <taxon>Aspergillus</taxon>
    </lineage>
</organism>
<evidence type="ECO:0000259" key="2">
    <source>
        <dbReference type="Pfam" id="PF12697"/>
    </source>
</evidence>
<evidence type="ECO:0000313" key="3">
    <source>
        <dbReference type="EMBL" id="PYI17960.1"/>
    </source>
</evidence>
<accession>A0A2V5HNZ6</accession>
<name>A0A2V5HNZ6_ASPV1</name>
<keyword evidence="4" id="KW-1185">Reference proteome</keyword>
<feature type="domain" description="AB hydrolase-1" evidence="2">
    <location>
        <begin position="130"/>
        <end position="324"/>
    </location>
</feature>
<keyword evidence="3" id="KW-0378">Hydrolase</keyword>
<evidence type="ECO:0000313" key="4">
    <source>
        <dbReference type="Proteomes" id="UP000249829"/>
    </source>
</evidence>
<gene>
    <name evidence="3" type="ORF">BO99DRAFT_363053</name>
</gene>
<dbReference type="PANTHER" id="PTHR12277:SF81">
    <property type="entry name" value="PROTEIN ABHD13"/>
    <property type="match status" value="1"/>
</dbReference>
<protein>
    <submittedName>
        <fullName evidence="3">Alpha/beta-hydrolase</fullName>
    </submittedName>
</protein>
<dbReference type="Gene3D" id="3.40.50.1820">
    <property type="entry name" value="alpha/beta hydrolase"/>
    <property type="match status" value="1"/>
</dbReference>
<dbReference type="PANTHER" id="PTHR12277">
    <property type="entry name" value="ALPHA/BETA HYDROLASE DOMAIN-CONTAINING PROTEIN"/>
    <property type="match status" value="1"/>
</dbReference>
<keyword evidence="1" id="KW-0472">Membrane</keyword>
<sequence>MTIGDIMLSVVKYGSLSAAIAVGLYAVLLGLLTRPSFQAHVVYLHAVQMTWFKDLTVPESFGFLHNQVTPFFIPTPDGHRLFAWHILPLSVYHQNERALLSEDTPGVLTNTTTRHAFHLLSTDPDAILVLHSHGAGGTVGSGYRVPNYRALAAGYPAKNIHVLTFDYRGFGLTNGSPSESGLITDALAVVDWALNVANIPPHRILLFGQSLGTAVTLAVAQHHARQSPPVAFKGIVLVAPFVDVPTLVSTYRVAGTIPILSPLARFPVLFQALQGFIRDQWSSGQRIAEFVDASEAKSLPYRLTVIHAEDDYDIPWWHARELVARGVRASGRDGVEEADVKVDLGASGTIREWRSTQGIIREEILKTGLHDVIMGDAVVSMAVMRSLEGV</sequence>
<dbReference type="GO" id="GO:0016787">
    <property type="term" value="F:hydrolase activity"/>
    <property type="evidence" value="ECO:0007669"/>
    <property type="project" value="UniProtKB-KW"/>
</dbReference>
<dbReference type="Proteomes" id="UP000249829">
    <property type="component" value="Unassembled WGS sequence"/>
</dbReference>
<dbReference type="SUPFAM" id="SSF53474">
    <property type="entry name" value="alpha/beta-Hydrolases"/>
    <property type="match status" value="1"/>
</dbReference>
<proteinExistence type="predicted"/>
<dbReference type="InterPro" id="IPR000073">
    <property type="entry name" value="AB_hydrolase_1"/>
</dbReference>
<dbReference type="EMBL" id="KZ825149">
    <property type="protein sequence ID" value="PYI17960.1"/>
    <property type="molecule type" value="Genomic_DNA"/>
</dbReference>
<dbReference type="OMA" id="WFKDLNV"/>